<dbReference type="EnsemblMetazoa" id="HelroT172521">
    <property type="protein sequence ID" value="HelroP172521"/>
    <property type="gene ID" value="HelroG172521"/>
</dbReference>
<dbReference type="InParanoid" id="T1F5G3"/>
<reference evidence="4" key="1">
    <citation type="submission" date="2012-12" db="EMBL/GenBank/DDBJ databases">
        <authorList>
            <person name="Hellsten U."/>
            <person name="Grimwood J."/>
            <person name="Chapman J.A."/>
            <person name="Shapiro H."/>
            <person name="Aerts A."/>
            <person name="Otillar R.P."/>
            <person name="Terry A.Y."/>
            <person name="Boore J.L."/>
            <person name="Simakov O."/>
            <person name="Marletaz F."/>
            <person name="Cho S.-J."/>
            <person name="Edsinger-Gonzales E."/>
            <person name="Havlak P."/>
            <person name="Kuo D.-H."/>
            <person name="Larsson T."/>
            <person name="Lv J."/>
            <person name="Arendt D."/>
            <person name="Savage R."/>
            <person name="Osoegawa K."/>
            <person name="de Jong P."/>
            <person name="Lindberg D.R."/>
            <person name="Seaver E.C."/>
            <person name="Weisblat D.A."/>
            <person name="Putnam N.H."/>
            <person name="Grigoriev I.V."/>
            <person name="Rokhsar D.S."/>
        </authorList>
    </citation>
    <scope>NUCLEOTIDE SEQUENCE</scope>
</reference>
<dbReference type="OrthoDB" id="6419888at2759"/>
<name>T1F5G3_HELRO</name>
<evidence type="ECO:0000256" key="1">
    <source>
        <dbReference type="SAM" id="Phobius"/>
    </source>
</evidence>
<dbReference type="EMBL" id="KB096502">
    <property type="protein sequence ID" value="ESO04178.1"/>
    <property type="molecule type" value="Genomic_DNA"/>
</dbReference>
<keyword evidence="1" id="KW-1133">Transmembrane helix</keyword>
<reference evidence="2 4" key="2">
    <citation type="journal article" date="2013" name="Nature">
        <title>Insights into bilaterian evolution from three spiralian genomes.</title>
        <authorList>
            <person name="Simakov O."/>
            <person name="Marletaz F."/>
            <person name="Cho S.J."/>
            <person name="Edsinger-Gonzales E."/>
            <person name="Havlak P."/>
            <person name="Hellsten U."/>
            <person name="Kuo D.H."/>
            <person name="Larsson T."/>
            <person name="Lv J."/>
            <person name="Arendt D."/>
            <person name="Savage R."/>
            <person name="Osoegawa K."/>
            <person name="de Jong P."/>
            <person name="Grimwood J."/>
            <person name="Chapman J.A."/>
            <person name="Shapiro H."/>
            <person name="Aerts A."/>
            <person name="Otillar R.P."/>
            <person name="Terry A.Y."/>
            <person name="Boore J.L."/>
            <person name="Grigoriev I.V."/>
            <person name="Lindberg D.R."/>
            <person name="Seaver E.C."/>
            <person name="Weisblat D.A."/>
            <person name="Putnam N.H."/>
            <person name="Rokhsar D.S."/>
        </authorList>
    </citation>
    <scope>NUCLEOTIDE SEQUENCE</scope>
</reference>
<feature type="transmembrane region" description="Helical" evidence="1">
    <location>
        <begin position="21"/>
        <end position="43"/>
    </location>
</feature>
<reference evidence="3" key="3">
    <citation type="submission" date="2015-06" db="UniProtKB">
        <authorList>
            <consortium name="EnsemblMetazoa"/>
        </authorList>
    </citation>
    <scope>IDENTIFICATION</scope>
</reference>
<evidence type="ECO:0000313" key="4">
    <source>
        <dbReference type="Proteomes" id="UP000015101"/>
    </source>
</evidence>
<dbReference type="CTD" id="20204062"/>
<dbReference type="EMBL" id="AMQM01004257">
    <property type="status" value="NOT_ANNOTATED_CDS"/>
    <property type="molecule type" value="Genomic_DNA"/>
</dbReference>
<dbReference type="Proteomes" id="UP000015101">
    <property type="component" value="Unassembled WGS sequence"/>
</dbReference>
<dbReference type="AlphaFoldDB" id="T1F5G3"/>
<protein>
    <submittedName>
        <fullName evidence="2 3">Uncharacterized protein</fullName>
    </submittedName>
</protein>
<keyword evidence="4" id="KW-1185">Reference proteome</keyword>
<evidence type="ECO:0000313" key="2">
    <source>
        <dbReference type="EMBL" id="ESO04178.1"/>
    </source>
</evidence>
<accession>T1F5G3</accession>
<proteinExistence type="predicted"/>
<keyword evidence="1" id="KW-0812">Transmembrane</keyword>
<dbReference type="GeneID" id="20204062"/>
<dbReference type="RefSeq" id="XP_009017447.1">
    <property type="nucleotide sequence ID" value="XM_009019199.1"/>
</dbReference>
<keyword evidence="1" id="KW-0472">Membrane</keyword>
<gene>
    <name evidence="3" type="primary">20204062</name>
    <name evidence="2" type="ORF">HELRODRAFT_172521</name>
</gene>
<sequence length="345" mass="38867">MDSIRRFIESLKTRRIRKPTIAAICTTLFSNILTIVVMSTDYWERTDFYRLDTIPNLFRNESILDEGNGFYSLKLLRVHKLPLSIIRNASNSYGDNTSTANDSFTSNNNNYINNINNNINNNNIHNNNHNNNIMTPFTTTATATATTTSSVVTSSASTTAVTSTALPVIQVVLRARSGGIWQICDHITEKFRTSSYFEDILRSNPSFRTSCYNYIRDYEKSNMTEKGIAIIRMQNSAVSCVIVCLLCMLTSLCTGMFSIWREQVAVCMQQDQQQQFLGDCLTIDGPLPHEVCQKTVVQMSWSMMLVHVNTYESTRRVTLNVVGMHSNKVIATTEPGNLSATLSCY</sequence>
<organism evidence="3 4">
    <name type="scientific">Helobdella robusta</name>
    <name type="common">Californian leech</name>
    <dbReference type="NCBI Taxonomy" id="6412"/>
    <lineage>
        <taxon>Eukaryota</taxon>
        <taxon>Metazoa</taxon>
        <taxon>Spiralia</taxon>
        <taxon>Lophotrochozoa</taxon>
        <taxon>Annelida</taxon>
        <taxon>Clitellata</taxon>
        <taxon>Hirudinea</taxon>
        <taxon>Rhynchobdellida</taxon>
        <taxon>Glossiphoniidae</taxon>
        <taxon>Helobdella</taxon>
    </lineage>
</organism>
<feature type="transmembrane region" description="Helical" evidence="1">
    <location>
        <begin position="236"/>
        <end position="260"/>
    </location>
</feature>
<evidence type="ECO:0000313" key="3">
    <source>
        <dbReference type="EnsemblMetazoa" id="HelroP172521"/>
    </source>
</evidence>
<dbReference type="EMBL" id="AMQM01004258">
    <property type="status" value="NOT_ANNOTATED_CDS"/>
    <property type="molecule type" value="Genomic_DNA"/>
</dbReference>
<dbReference type="KEGG" id="hro:HELRODRAFT_172521"/>
<dbReference type="HOGENOM" id="CLU_804812_0_0_1"/>